<sequence>MNSLFEKIVSLKFVIILLMLLLLLYRTNSYNNSNNIKESTSLNKQNKNKYISKELNGECELEELKVTSEEAFRKDGLIVYDYHHSIQFNGDNYKKNNYTIRNFLDVDVHYPQVTGLTDKEVETNLNKKLKMLSLNIISADYEEISLKYKSLIDWNINKSNESMLAVNGKYKILSMDNKQISVRVYTDYYEGVNIFNDEYVMTIDINTGNIKKLKDIVDMEYIELAIKNYKYQILSGQTSELDNFMKEQKDEFNKEILAAYKESKKRYANKEWIYGVDRGVANINNFGIDKEYLYINLMYEDALDGFLIIKMPISELKLK</sequence>
<evidence type="ECO:0008006" key="3">
    <source>
        <dbReference type="Google" id="ProtNLM"/>
    </source>
</evidence>
<evidence type="ECO:0000313" key="2">
    <source>
        <dbReference type="Proteomes" id="UP001276854"/>
    </source>
</evidence>
<evidence type="ECO:0000313" key="1">
    <source>
        <dbReference type="EMBL" id="MDW2796688.1"/>
    </source>
</evidence>
<dbReference type="RefSeq" id="WP_318062948.1">
    <property type="nucleotide sequence ID" value="NZ_JAWONS010000096.1"/>
</dbReference>
<protein>
    <recommendedName>
        <fullName evidence="3">DUF4163 domain-containing protein</fullName>
    </recommendedName>
</protein>
<proteinExistence type="predicted"/>
<dbReference type="Gene3D" id="3.30.565.40">
    <property type="entry name" value="Fervidobacterium nodosum Rt17-B1 like"/>
    <property type="match status" value="1"/>
</dbReference>
<dbReference type="Proteomes" id="UP001276854">
    <property type="component" value="Unassembled WGS sequence"/>
</dbReference>
<gene>
    <name evidence="1" type="ORF">RZO55_03730</name>
</gene>
<name>A0ABU4GGF8_9CLOT</name>
<organism evidence="1 2">
    <name type="scientific">Clostridium boliviensis</name>
    <dbReference type="NCBI Taxonomy" id="318465"/>
    <lineage>
        <taxon>Bacteria</taxon>
        <taxon>Bacillati</taxon>
        <taxon>Bacillota</taxon>
        <taxon>Clostridia</taxon>
        <taxon>Eubacteriales</taxon>
        <taxon>Clostridiaceae</taxon>
        <taxon>Clostridium</taxon>
    </lineage>
</organism>
<comment type="caution">
    <text evidence="1">The sequence shown here is derived from an EMBL/GenBank/DDBJ whole genome shotgun (WGS) entry which is preliminary data.</text>
</comment>
<keyword evidence="2" id="KW-1185">Reference proteome</keyword>
<reference evidence="1 2" key="1">
    <citation type="submission" date="2023-10" db="EMBL/GenBank/DDBJ databases">
        <title>A novel Glycoside Hydrolase 43-Like Enzyme from Clostrdium boliviensis is an Endo-xylanase, and a Candidate for Xylooligosaccharides Production from Different Xylan Substrates.</title>
        <authorList>
            <person name="Alvarez M.T."/>
            <person name="Rocabado-Villegas L.R."/>
            <person name="Salas-Veizaga D.M."/>
            <person name="Linares-Pasten J.A."/>
            <person name="Gudmundsdottir E.E."/>
            <person name="Hreggvidsson G.O."/>
            <person name="Adlercreutz P."/>
            <person name="Nordberg Karlsson E."/>
        </authorList>
    </citation>
    <scope>NUCLEOTIDE SEQUENCE [LARGE SCALE GENOMIC DNA]</scope>
    <source>
        <strain evidence="1 2">E-1</strain>
    </source>
</reference>
<dbReference type="EMBL" id="JAWONS010000096">
    <property type="protein sequence ID" value="MDW2796688.1"/>
    <property type="molecule type" value="Genomic_DNA"/>
</dbReference>
<accession>A0ABU4GGF8</accession>